<keyword evidence="5 11" id="KW-0808">Transferase</keyword>
<dbReference type="CDD" id="cd04190">
    <property type="entry name" value="Chitin_synth_C"/>
    <property type="match status" value="1"/>
</dbReference>
<sequence>PVKLTNGNLVFECPVPKSLLKKVKYTKSEEFTDIRYTAITCDPDEFEIKKYLIRQKKYKRDTEIMIVITMYNENDTLFIKTMSSVIKNVAYICSKESWGDEGWQKIVVLIVSDGRNKINKRTLNVLSAMGYYQDGIMQDCVKKKAVTAHLFEYTTQLIVNNDFNIKGKDYNILPVQVMFCLKEINAKKLNSHHWSFNAFAPLLNPNICILLDVGTKPSQTLVYHLWKENTPNLAFNSDPRISGACGEIKVDLGHKCRNLLNPLIASQNFEYKMSNILDKPSESVFGYISVLPGAFSTYRYKAIINGPLESYFKGEHGLDATKTGIFEANMYLAEDRILSFELVIKKNKSWKLKYVKSAKAETDVPDNVPEFISQRRRWLNGSFFTAFYSISKFTLQYLLLVPSYVNIIMIYAFCNTHDVLWGTKGDNINIGNLNRVLLTEEDPESVKINIIEEGEDKNAAYENIIQELKNKDHEEKKHRNNIIKKDDYYRLFRTNFVLSWIFTNVDLINRCKDSDQNNRPLATTIVAKIVLWLDENITKTLVPKPLSSETLVPETFSLAICPLTNETLSPAIRLLTNETLSPAIRSLTNETLSPAIRPFTDFTNNLSPQQ</sequence>
<evidence type="ECO:0000256" key="8">
    <source>
        <dbReference type="ARBA" id="ARBA00023136"/>
    </source>
</evidence>
<dbReference type="InterPro" id="IPR029044">
    <property type="entry name" value="Nucleotide-diphossugar_trans"/>
</dbReference>
<keyword evidence="4 11" id="KW-0328">Glycosyltransferase</keyword>
<comment type="catalytic activity">
    <reaction evidence="11">
        <text>[(1-&gt;4)-N-acetyl-beta-D-glucosaminyl](n) + UDP-N-acetyl-alpha-D-glucosamine = [(1-&gt;4)-N-acetyl-beta-D-glucosaminyl](n+1) + UDP + H(+)</text>
        <dbReference type="Rhea" id="RHEA:16637"/>
        <dbReference type="Rhea" id="RHEA-COMP:9593"/>
        <dbReference type="Rhea" id="RHEA-COMP:9595"/>
        <dbReference type="ChEBI" id="CHEBI:15378"/>
        <dbReference type="ChEBI" id="CHEBI:17029"/>
        <dbReference type="ChEBI" id="CHEBI:57705"/>
        <dbReference type="ChEBI" id="CHEBI:58223"/>
        <dbReference type="EC" id="2.4.1.16"/>
    </reaction>
</comment>
<evidence type="ECO:0000256" key="5">
    <source>
        <dbReference type="ARBA" id="ARBA00022679"/>
    </source>
</evidence>
<evidence type="ECO:0000256" key="10">
    <source>
        <dbReference type="ARBA" id="ARBA00024009"/>
    </source>
</evidence>
<comment type="subcellular location">
    <subcellularLocation>
        <location evidence="1 11">Cell membrane</location>
        <topology evidence="1 11">Multi-pass membrane protein</topology>
    </subcellularLocation>
</comment>
<evidence type="ECO:0000256" key="3">
    <source>
        <dbReference type="ARBA" id="ARBA00022475"/>
    </source>
</evidence>
<keyword evidence="7" id="KW-1133">Transmembrane helix</keyword>
<dbReference type="InterPro" id="IPR013616">
    <property type="entry name" value="Chitin_synth_N"/>
</dbReference>
<accession>A0ABN7VM55</accession>
<dbReference type="EMBL" id="CAJVQB010017628">
    <property type="protein sequence ID" value="CAG8784970.1"/>
    <property type="molecule type" value="Genomic_DNA"/>
</dbReference>
<evidence type="ECO:0000256" key="4">
    <source>
        <dbReference type="ARBA" id="ARBA00022676"/>
    </source>
</evidence>
<comment type="similarity">
    <text evidence="11">Belongs to the chitin synthase family.</text>
</comment>
<dbReference type="SUPFAM" id="SSF53448">
    <property type="entry name" value="Nucleotide-diphospho-sugar transferases"/>
    <property type="match status" value="1"/>
</dbReference>
<feature type="domain" description="Chitin synthase N-terminal" evidence="13">
    <location>
        <begin position="2"/>
        <end position="63"/>
    </location>
</feature>
<name>A0ABN7VM55_GIGMA</name>
<evidence type="ECO:0000259" key="13">
    <source>
        <dbReference type="Pfam" id="PF08407"/>
    </source>
</evidence>
<comment type="function">
    <text evidence="10 11">Polymerizes chitin, a structural polymer of the cell wall and septum, by transferring the sugar moiety of UDP-GlcNAc to the non-reducing end of the growing chitin polymer.</text>
</comment>
<keyword evidence="9 11" id="KW-0961">Cell wall biogenesis/degradation</keyword>
<evidence type="ECO:0000256" key="7">
    <source>
        <dbReference type="ARBA" id="ARBA00022989"/>
    </source>
</evidence>
<evidence type="ECO:0000313" key="14">
    <source>
        <dbReference type="EMBL" id="CAG8784970.1"/>
    </source>
</evidence>
<reference evidence="14 15" key="1">
    <citation type="submission" date="2021-06" db="EMBL/GenBank/DDBJ databases">
        <authorList>
            <person name="Kallberg Y."/>
            <person name="Tangrot J."/>
            <person name="Rosling A."/>
        </authorList>
    </citation>
    <scope>NUCLEOTIDE SEQUENCE [LARGE SCALE GENOMIC DNA]</scope>
    <source>
        <strain evidence="14 15">120-4 pot B 10/14</strain>
    </source>
</reference>
<evidence type="ECO:0000256" key="6">
    <source>
        <dbReference type="ARBA" id="ARBA00022692"/>
    </source>
</evidence>
<dbReference type="InterPro" id="IPR004835">
    <property type="entry name" value="Chitin_synth"/>
</dbReference>
<evidence type="ECO:0000256" key="2">
    <source>
        <dbReference type="ARBA" id="ARBA00012543"/>
    </source>
</evidence>
<keyword evidence="12" id="KW-0175">Coiled coil</keyword>
<evidence type="ECO:0000256" key="12">
    <source>
        <dbReference type="SAM" id="Coils"/>
    </source>
</evidence>
<dbReference type="Pfam" id="PF01644">
    <property type="entry name" value="Chitin_synth_1"/>
    <property type="match status" value="1"/>
</dbReference>
<keyword evidence="3 11" id="KW-1003">Cell membrane</keyword>
<dbReference type="Proteomes" id="UP000789901">
    <property type="component" value="Unassembled WGS sequence"/>
</dbReference>
<dbReference type="Pfam" id="PF08407">
    <property type="entry name" value="Chitin_synth_1N"/>
    <property type="match status" value="1"/>
</dbReference>
<feature type="coiled-coil region" evidence="12">
    <location>
        <begin position="451"/>
        <end position="481"/>
    </location>
</feature>
<organism evidence="14 15">
    <name type="scientific">Gigaspora margarita</name>
    <dbReference type="NCBI Taxonomy" id="4874"/>
    <lineage>
        <taxon>Eukaryota</taxon>
        <taxon>Fungi</taxon>
        <taxon>Fungi incertae sedis</taxon>
        <taxon>Mucoromycota</taxon>
        <taxon>Glomeromycotina</taxon>
        <taxon>Glomeromycetes</taxon>
        <taxon>Diversisporales</taxon>
        <taxon>Gigasporaceae</taxon>
        <taxon>Gigaspora</taxon>
    </lineage>
</organism>
<evidence type="ECO:0000313" key="15">
    <source>
        <dbReference type="Proteomes" id="UP000789901"/>
    </source>
</evidence>
<proteinExistence type="inferred from homology"/>
<comment type="caution">
    <text evidence="14">The sequence shown here is derived from an EMBL/GenBank/DDBJ whole genome shotgun (WGS) entry which is preliminary data.</text>
</comment>
<dbReference type="PANTHER" id="PTHR22914:SF9">
    <property type="entry name" value="CHITIN SYNTHASE 1"/>
    <property type="match status" value="1"/>
</dbReference>
<keyword evidence="6" id="KW-0812">Transmembrane</keyword>
<protein>
    <recommendedName>
        <fullName evidence="2 11">Chitin synthase</fullName>
        <ecNumber evidence="2 11">2.4.1.16</ecNumber>
    </recommendedName>
</protein>
<keyword evidence="15" id="KW-1185">Reference proteome</keyword>
<keyword evidence="8" id="KW-0472">Membrane</keyword>
<feature type="non-terminal residue" evidence="14">
    <location>
        <position position="1"/>
    </location>
</feature>
<dbReference type="PANTHER" id="PTHR22914">
    <property type="entry name" value="CHITIN SYNTHASE"/>
    <property type="match status" value="1"/>
</dbReference>
<dbReference type="EC" id="2.4.1.16" evidence="2 11"/>
<evidence type="ECO:0000256" key="9">
    <source>
        <dbReference type="ARBA" id="ARBA00023316"/>
    </source>
</evidence>
<evidence type="ECO:0000256" key="11">
    <source>
        <dbReference type="RuleBase" id="RU366040"/>
    </source>
</evidence>
<gene>
    <name evidence="14" type="ORF">GMARGA_LOCUS20281</name>
</gene>
<evidence type="ECO:0000256" key="1">
    <source>
        <dbReference type="ARBA" id="ARBA00004651"/>
    </source>
</evidence>